<comment type="caution">
    <text evidence="2">The sequence shown here is derived from an EMBL/GenBank/DDBJ whole genome shotgun (WGS) entry which is preliminary data.</text>
</comment>
<dbReference type="AlphaFoldDB" id="A0AAV2HBS5"/>
<evidence type="ECO:0000256" key="1">
    <source>
        <dbReference type="SAM" id="MobiDB-lite"/>
    </source>
</evidence>
<proteinExistence type="predicted"/>
<feature type="compositionally biased region" description="Basic residues" evidence="1">
    <location>
        <begin position="120"/>
        <end position="130"/>
    </location>
</feature>
<feature type="compositionally biased region" description="Basic and acidic residues" evidence="1">
    <location>
        <begin position="131"/>
        <end position="145"/>
    </location>
</feature>
<name>A0AAV2HBS5_LYMST</name>
<gene>
    <name evidence="2" type="ORF">GSLYS_00004992001</name>
</gene>
<feature type="non-terminal residue" evidence="2">
    <location>
        <position position="165"/>
    </location>
</feature>
<keyword evidence="3" id="KW-1185">Reference proteome</keyword>
<feature type="non-terminal residue" evidence="2">
    <location>
        <position position="1"/>
    </location>
</feature>
<feature type="compositionally biased region" description="Basic and acidic residues" evidence="1">
    <location>
        <begin position="7"/>
        <end position="25"/>
    </location>
</feature>
<feature type="region of interest" description="Disordered" evidence="1">
    <location>
        <begin position="1"/>
        <end position="41"/>
    </location>
</feature>
<evidence type="ECO:0000313" key="2">
    <source>
        <dbReference type="EMBL" id="CAL1530867.1"/>
    </source>
</evidence>
<dbReference type="Proteomes" id="UP001497497">
    <property type="component" value="Unassembled WGS sequence"/>
</dbReference>
<sequence>SNSSEPRSGEPKSGEPKSSEPKSGDECITPNLAKDSAIQPTDITGVQNVPATNVAIQTEPDSLTSGSNILNSSDTKSSDSLLMSSKILDIDSQSSSITWEPATGRSLIFSSQSHLDISRSPRHWKYRSSKHSIESPEKSPDKDFRSSSPSSGRRHPGKKSRSDTH</sequence>
<feature type="region of interest" description="Disordered" evidence="1">
    <location>
        <begin position="58"/>
        <end position="79"/>
    </location>
</feature>
<evidence type="ECO:0000313" key="3">
    <source>
        <dbReference type="Proteomes" id="UP001497497"/>
    </source>
</evidence>
<dbReference type="EMBL" id="CAXITT010000077">
    <property type="protein sequence ID" value="CAL1530867.1"/>
    <property type="molecule type" value="Genomic_DNA"/>
</dbReference>
<accession>A0AAV2HBS5</accession>
<organism evidence="2 3">
    <name type="scientific">Lymnaea stagnalis</name>
    <name type="common">Great pond snail</name>
    <name type="synonym">Helix stagnalis</name>
    <dbReference type="NCBI Taxonomy" id="6523"/>
    <lineage>
        <taxon>Eukaryota</taxon>
        <taxon>Metazoa</taxon>
        <taxon>Spiralia</taxon>
        <taxon>Lophotrochozoa</taxon>
        <taxon>Mollusca</taxon>
        <taxon>Gastropoda</taxon>
        <taxon>Heterobranchia</taxon>
        <taxon>Euthyneura</taxon>
        <taxon>Panpulmonata</taxon>
        <taxon>Hygrophila</taxon>
        <taxon>Lymnaeoidea</taxon>
        <taxon>Lymnaeidae</taxon>
        <taxon>Lymnaea</taxon>
    </lineage>
</organism>
<protein>
    <submittedName>
        <fullName evidence="2">Uncharacterized protein</fullName>
    </submittedName>
</protein>
<reference evidence="2 3" key="1">
    <citation type="submission" date="2024-04" db="EMBL/GenBank/DDBJ databases">
        <authorList>
            <consortium name="Genoscope - CEA"/>
            <person name="William W."/>
        </authorList>
    </citation>
    <scope>NUCLEOTIDE SEQUENCE [LARGE SCALE GENOMIC DNA]</scope>
</reference>
<feature type="region of interest" description="Disordered" evidence="1">
    <location>
        <begin position="111"/>
        <end position="165"/>
    </location>
</feature>